<geneLocation type="plasmid" evidence="1 2">
    <name>pHTS220</name>
</geneLocation>
<keyword evidence="1" id="KW-0614">Plasmid</keyword>
<gene>
    <name evidence="1" type="ORF">JMJ58_22350</name>
</gene>
<organism evidence="1 2">
    <name type="scientific">Haloterrigena salifodinae</name>
    <dbReference type="NCBI Taxonomy" id="2675099"/>
    <lineage>
        <taxon>Archaea</taxon>
        <taxon>Methanobacteriati</taxon>
        <taxon>Methanobacteriota</taxon>
        <taxon>Stenosarchaea group</taxon>
        <taxon>Halobacteria</taxon>
        <taxon>Halobacteriales</taxon>
        <taxon>Natrialbaceae</taxon>
        <taxon>Haloterrigena</taxon>
    </lineage>
</organism>
<keyword evidence="2" id="KW-1185">Reference proteome</keyword>
<proteinExistence type="predicted"/>
<dbReference type="AlphaFoldDB" id="A0A8T8E8H2"/>
<accession>A0A8T8E8H2</accession>
<dbReference type="EMBL" id="CP069191">
    <property type="protein sequence ID" value="QRV17726.1"/>
    <property type="molecule type" value="Genomic_DNA"/>
</dbReference>
<protein>
    <submittedName>
        <fullName evidence="1">Uncharacterized protein</fullName>
    </submittedName>
</protein>
<reference evidence="1 2" key="1">
    <citation type="submission" date="2021-01" db="EMBL/GenBank/DDBJ databases">
        <title>Genome Sequence and Methylation Pattern of Haloterrigena salifodinae BOL5-1, An Extremely Halophilic Archaeon from a Bolivian Salt Mine.</title>
        <authorList>
            <person name="DasSarma P."/>
            <person name="Anton B.P."/>
            <person name="DasSarma S.L."/>
            <person name="von Ehrenheim H.A.L."/>
            <person name="Martinez F.L."/>
            <person name="Guzman D."/>
            <person name="Roberts R.J."/>
            <person name="DasSarma S."/>
        </authorList>
    </citation>
    <scope>NUCLEOTIDE SEQUENCE [LARGE SCALE GENOMIC DNA]</scope>
    <source>
        <strain evidence="1 2">BOL5-1</strain>
        <plasmid evidence="1 2">pHTS220</plasmid>
    </source>
</reference>
<name>A0A8T8E8H2_9EURY</name>
<dbReference type="RefSeq" id="WP_164722085.1">
    <property type="nucleotide sequence ID" value="NZ_CP069191.1"/>
</dbReference>
<dbReference type="GeneID" id="62877928"/>
<evidence type="ECO:0000313" key="1">
    <source>
        <dbReference type="EMBL" id="QRV17726.1"/>
    </source>
</evidence>
<dbReference type="KEGG" id="hsal:JMJ58_22350"/>
<sequence>MTLPIDSGRRGSISRIARFVGTTLDEQIAGIVVEASELIENVTEEP</sequence>
<evidence type="ECO:0000313" key="2">
    <source>
        <dbReference type="Proteomes" id="UP000637819"/>
    </source>
</evidence>
<dbReference type="Proteomes" id="UP000637819">
    <property type="component" value="Plasmid pHTS220"/>
</dbReference>